<dbReference type="EMBL" id="CAJVPI010000245">
    <property type="protein sequence ID" value="CAG8507387.1"/>
    <property type="molecule type" value="Genomic_DNA"/>
</dbReference>
<gene>
    <name evidence="1" type="ORF">PBRASI_LOCUS2929</name>
</gene>
<proteinExistence type="predicted"/>
<evidence type="ECO:0000313" key="2">
    <source>
        <dbReference type="Proteomes" id="UP000789739"/>
    </source>
</evidence>
<keyword evidence="2" id="KW-1185">Reference proteome</keyword>
<accession>A0A9N9F3W7</accession>
<evidence type="ECO:0000313" key="1">
    <source>
        <dbReference type="EMBL" id="CAG8507387.1"/>
    </source>
</evidence>
<reference evidence="1" key="1">
    <citation type="submission" date="2021-06" db="EMBL/GenBank/DDBJ databases">
        <authorList>
            <person name="Kallberg Y."/>
            <person name="Tangrot J."/>
            <person name="Rosling A."/>
        </authorList>
    </citation>
    <scope>NUCLEOTIDE SEQUENCE</scope>
    <source>
        <strain evidence="1">BR232B</strain>
    </source>
</reference>
<dbReference type="AlphaFoldDB" id="A0A9N9F3W7"/>
<dbReference type="Proteomes" id="UP000789739">
    <property type="component" value="Unassembled WGS sequence"/>
</dbReference>
<feature type="non-terminal residue" evidence="1">
    <location>
        <position position="92"/>
    </location>
</feature>
<organism evidence="1 2">
    <name type="scientific">Paraglomus brasilianum</name>
    <dbReference type="NCBI Taxonomy" id="144538"/>
    <lineage>
        <taxon>Eukaryota</taxon>
        <taxon>Fungi</taxon>
        <taxon>Fungi incertae sedis</taxon>
        <taxon>Mucoromycota</taxon>
        <taxon>Glomeromycotina</taxon>
        <taxon>Glomeromycetes</taxon>
        <taxon>Paraglomerales</taxon>
        <taxon>Paraglomeraceae</taxon>
        <taxon>Paraglomus</taxon>
    </lineage>
</organism>
<comment type="caution">
    <text evidence="1">The sequence shown here is derived from an EMBL/GenBank/DDBJ whole genome shotgun (WGS) entry which is preliminary data.</text>
</comment>
<dbReference type="OrthoDB" id="2439721at2759"/>
<protein>
    <submittedName>
        <fullName evidence="1">7963_t:CDS:1</fullName>
    </submittedName>
</protein>
<name>A0A9N9F3W7_9GLOM</name>
<sequence length="92" mass="10517">MDLGEWEFAVRATADKTISDRCRSARINQSILNGLLRLDWNDEQVKSINVPFMQFAGVNGQMLIEDLVNGFYIIFPGQKFQLPTKLAQIEKL</sequence>